<comment type="caution">
    <text evidence="3">The sequence shown here is derived from an EMBL/GenBank/DDBJ whole genome shotgun (WGS) entry which is preliminary data.</text>
</comment>
<dbReference type="InterPro" id="IPR000595">
    <property type="entry name" value="cNMP-bd_dom"/>
</dbReference>
<dbReference type="AlphaFoldDB" id="A0AAU9WZK2"/>
<proteinExistence type="predicted"/>
<protein>
    <recommendedName>
        <fullName evidence="2">Cyclic nucleotide-binding domain-containing protein</fullName>
    </recommendedName>
</protein>
<dbReference type="PANTHER" id="PTHR23011:SF28">
    <property type="entry name" value="CYCLIC NUCLEOTIDE-BINDING DOMAIN CONTAINING PROTEIN"/>
    <property type="match status" value="1"/>
</dbReference>
<evidence type="ECO:0000259" key="2">
    <source>
        <dbReference type="PROSITE" id="PS50042"/>
    </source>
</evidence>
<name>A0AAU9WZK2_9CNID</name>
<feature type="domain" description="Cyclic nucleotide-binding" evidence="2">
    <location>
        <begin position="319"/>
        <end position="361"/>
    </location>
</feature>
<reference evidence="3 4" key="1">
    <citation type="submission" date="2022-05" db="EMBL/GenBank/DDBJ databases">
        <authorList>
            <consortium name="Genoscope - CEA"/>
            <person name="William W."/>
        </authorList>
    </citation>
    <scope>NUCLEOTIDE SEQUENCE [LARGE SCALE GENOMIC DNA]</scope>
</reference>
<feature type="compositionally biased region" description="Basic residues" evidence="1">
    <location>
        <begin position="497"/>
        <end position="509"/>
    </location>
</feature>
<feature type="domain" description="Cyclic nucleotide-binding" evidence="2">
    <location>
        <begin position="43"/>
        <end position="168"/>
    </location>
</feature>
<dbReference type="SUPFAM" id="SSF51206">
    <property type="entry name" value="cAMP-binding domain-like"/>
    <property type="match status" value="2"/>
</dbReference>
<feature type="region of interest" description="Disordered" evidence="1">
    <location>
        <begin position="254"/>
        <end position="274"/>
    </location>
</feature>
<dbReference type="PROSITE" id="PS50042">
    <property type="entry name" value="CNMP_BINDING_3"/>
    <property type="match status" value="3"/>
</dbReference>
<evidence type="ECO:0000313" key="4">
    <source>
        <dbReference type="Proteomes" id="UP001159428"/>
    </source>
</evidence>
<dbReference type="SMART" id="SM00100">
    <property type="entry name" value="cNMP"/>
    <property type="match status" value="1"/>
</dbReference>
<dbReference type="CDD" id="cd00038">
    <property type="entry name" value="CAP_ED"/>
    <property type="match status" value="2"/>
</dbReference>
<dbReference type="InterPro" id="IPR014710">
    <property type="entry name" value="RmlC-like_jellyroll"/>
</dbReference>
<evidence type="ECO:0000256" key="1">
    <source>
        <dbReference type="SAM" id="MobiDB-lite"/>
    </source>
</evidence>
<dbReference type="Gene3D" id="2.60.120.10">
    <property type="entry name" value="Jelly Rolls"/>
    <property type="match status" value="2"/>
</dbReference>
<keyword evidence="4" id="KW-1185">Reference proteome</keyword>
<dbReference type="PROSITE" id="PS00888">
    <property type="entry name" value="CNMP_BINDING_1"/>
    <property type="match status" value="1"/>
</dbReference>
<dbReference type="Pfam" id="PF00027">
    <property type="entry name" value="cNMP_binding"/>
    <property type="match status" value="1"/>
</dbReference>
<accession>A0AAU9WZK2</accession>
<feature type="compositionally biased region" description="Basic and acidic residues" evidence="1">
    <location>
        <begin position="453"/>
        <end position="496"/>
    </location>
</feature>
<dbReference type="PANTHER" id="PTHR23011">
    <property type="entry name" value="CYCLIC NUCLEOTIDE-BINDING DOMAIN CONTAINING PROTEIN"/>
    <property type="match status" value="1"/>
</dbReference>
<dbReference type="Proteomes" id="UP001159428">
    <property type="component" value="Unassembled WGS sequence"/>
</dbReference>
<dbReference type="InterPro" id="IPR018490">
    <property type="entry name" value="cNMP-bd_dom_sf"/>
</dbReference>
<evidence type="ECO:0000313" key="3">
    <source>
        <dbReference type="EMBL" id="CAH3131106.1"/>
    </source>
</evidence>
<sequence>MSNDPLLQATLQLSEELLCRRPEERSIDDIQRILPWIRHRSSLFKNLEDETLVNLIKHVQLIKVKKDHVIVRQGEKGNCFYVILKGAVSIYARKEDDHHTDYHHHHDMGAVRGAQERVAYFGNELGNLKSGKSFGEMVLMSDKKERNATVIADEMTELIVINEELFKRAFYAYNIEWKEKSAFALACPLFASWPTALKALLIENLKMHKIQFGNRVVKQGSPCNAVYFIAKGAAKVLSDPRKCKEQFEAFAPKKRKKKKERNHGEIEEEEGEEGKTELNALEDLVKPLTVIEKRRRRLEYGFTALEDRLRRREIQASFIGPNDIIGDVELVLDIPEYCASVECVEALEVYELDKASFQRLLARRSPETLALLHRVVLTKLRLRVEKFNEIPLFKYLLDRAEAAPNKETSKALRRRSTLLPLIKKPLAKGGRWKTVKAAFLSEGQPARQSETILDMRGEVSYKDKEATSSEKKRRDQKRSDRKEPVKKQYTSEEFRALKKKMQARGKMIR</sequence>
<dbReference type="EMBL" id="CALNXJ010000025">
    <property type="protein sequence ID" value="CAH3131106.1"/>
    <property type="molecule type" value="Genomic_DNA"/>
</dbReference>
<gene>
    <name evidence="3" type="ORF">PMEA_00014143</name>
</gene>
<organism evidence="3 4">
    <name type="scientific">Pocillopora meandrina</name>
    <dbReference type="NCBI Taxonomy" id="46732"/>
    <lineage>
        <taxon>Eukaryota</taxon>
        <taxon>Metazoa</taxon>
        <taxon>Cnidaria</taxon>
        <taxon>Anthozoa</taxon>
        <taxon>Hexacorallia</taxon>
        <taxon>Scleractinia</taxon>
        <taxon>Astrocoeniina</taxon>
        <taxon>Pocilloporidae</taxon>
        <taxon>Pocillopora</taxon>
    </lineage>
</organism>
<dbReference type="InterPro" id="IPR018488">
    <property type="entry name" value="cNMP-bd_CS"/>
</dbReference>
<feature type="region of interest" description="Disordered" evidence="1">
    <location>
        <begin position="451"/>
        <end position="509"/>
    </location>
</feature>
<feature type="domain" description="Cyclic nucleotide-binding" evidence="2">
    <location>
        <begin position="189"/>
        <end position="237"/>
    </location>
</feature>